<evidence type="ECO:0000256" key="4">
    <source>
        <dbReference type="ARBA" id="ARBA00023172"/>
    </source>
</evidence>
<keyword evidence="4" id="KW-0233">DNA recombination</keyword>
<evidence type="ECO:0000313" key="8">
    <source>
        <dbReference type="EMBL" id="UOG77433.1"/>
    </source>
</evidence>
<evidence type="ECO:0000256" key="3">
    <source>
        <dbReference type="ARBA" id="ARBA00023125"/>
    </source>
</evidence>
<dbReference type="PANTHER" id="PTHR30349:SF41">
    <property type="entry name" value="INTEGRASE_RECOMBINASE PROTEIN MJ0367-RELATED"/>
    <property type="match status" value="1"/>
</dbReference>
<evidence type="ECO:0000259" key="6">
    <source>
        <dbReference type="PROSITE" id="PS51898"/>
    </source>
</evidence>
<organism evidence="8 9">
    <name type="scientific">Hymenobacter tibetensis</name>
    <dbReference type="NCBI Taxonomy" id="497967"/>
    <lineage>
        <taxon>Bacteria</taxon>
        <taxon>Pseudomonadati</taxon>
        <taxon>Bacteroidota</taxon>
        <taxon>Cytophagia</taxon>
        <taxon>Cytophagales</taxon>
        <taxon>Hymenobacteraceae</taxon>
        <taxon>Hymenobacter</taxon>
    </lineage>
</organism>
<evidence type="ECO:0000313" key="9">
    <source>
        <dbReference type="Proteomes" id="UP000831113"/>
    </source>
</evidence>
<dbReference type="PROSITE" id="PS51898">
    <property type="entry name" value="TYR_RECOMBINASE"/>
    <property type="match status" value="1"/>
</dbReference>
<comment type="similarity">
    <text evidence="1">Belongs to the 'phage' integrase family.</text>
</comment>
<dbReference type="InterPro" id="IPR011010">
    <property type="entry name" value="DNA_brk_join_enz"/>
</dbReference>
<keyword evidence="8" id="KW-0614">Plasmid</keyword>
<evidence type="ECO:0000256" key="2">
    <source>
        <dbReference type="ARBA" id="ARBA00022908"/>
    </source>
</evidence>
<dbReference type="InterPro" id="IPR002104">
    <property type="entry name" value="Integrase_catalytic"/>
</dbReference>
<dbReference type="PROSITE" id="PS51900">
    <property type="entry name" value="CB"/>
    <property type="match status" value="1"/>
</dbReference>
<sequence length="341" mass="39013">MLEITLPPQLTSALAAHSTIRYWLRKTFTCDRCASTIEAYAYAVQDYLRFCAPHKINYVTAAQADLLAYLADLKKRPVSKVVKGVVVHRTGLASATRRKYWTALQMYYRYLLEAGIRDTVPFAQHEQAPRNRHGNPRRGVVRVEKKLPWLPRQEEWHRFMTGMKEESLRNNLMVALSYECALRKNELCTLHVADIVGTTITLRALNTKMKNDRRCSQFSSSTRALLDHYLATRPQASGHGSEVLFVSESTQNRGQPISDATWRKVVDRVAARADLLRFTPHTLRRLSINHFADQGYSSTRVTRHAGHGNEESTKHYRQHMPEQLMVGLARVLTQTAITNPQ</sequence>
<dbReference type="Gene3D" id="1.10.443.10">
    <property type="entry name" value="Intergrase catalytic core"/>
    <property type="match status" value="1"/>
</dbReference>
<dbReference type="Proteomes" id="UP000831113">
    <property type="component" value="Plasmid unnamed2"/>
</dbReference>
<gene>
    <name evidence="8" type="ORF">MTX78_23650</name>
</gene>
<feature type="domain" description="Core-binding (CB)" evidence="7">
    <location>
        <begin position="4"/>
        <end position="112"/>
    </location>
</feature>
<dbReference type="InterPro" id="IPR013762">
    <property type="entry name" value="Integrase-like_cat_sf"/>
</dbReference>
<proteinExistence type="inferred from homology"/>
<geneLocation type="plasmid" evidence="8 9">
    <name>unnamed2</name>
</geneLocation>
<dbReference type="RefSeq" id="WP_243803220.1">
    <property type="nucleotide sequence ID" value="NZ_CP094671.1"/>
</dbReference>
<dbReference type="InterPro" id="IPR050090">
    <property type="entry name" value="Tyrosine_recombinase_XerCD"/>
</dbReference>
<dbReference type="Gene3D" id="1.10.150.130">
    <property type="match status" value="1"/>
</dbReference>
<reference evidence="8 9" key="1">
    <citation type="submission" date="2022-03" db="EMBL/GenBank/DDBJ databases">
        <title>Hymenobactersp. isolated from the air.</title>
        <authorList>
            <person name="Won M."/>
            <person name="Kwon S.-W."/>
        </authorList>
    </citation>
    <scope>NUCLEOTIDE SEQUENCE [LARGE SCALE GENOMIC DNA]</scope>
    <source>
        <strain evidence="8 9">KACC 21982</strain>
        <plasmid evidence="8 9">unnamed2</plasmid>
    </source>
</reference>
<accession>A0ABY4D4I3</accession>
<feature type="domain" description="Tyr recombinase" evidence="6">
    <location>
        <begin position="145"/>
        <end position="330"/>
    </location>
</feature>
<keyword evidence="3 5" id="KW-0238">DNA-binding</keyword>
<evidence type="ECO:0000256" key="5">
    <source>
        <dbReference type="PROSITE-ProRule" id="PRU01248"/>
    </source>
</evidence>
<protein>
    <submittedName>
        <fullName evidence="8">Tyrosine-type recombinase/integrase</fullName>
    </submittedName>
</protein>
<name>A0ABY4D4I3_9BACT</name>
<dbReference type="InterPro" id="IPR010998">
    <property type="entry name" value="Integrase_recombinase_N"/>
</dbReference>
<dbReference type="PANTHER" id="PTHR30349">
    <property type="entry name" value="PHAGE INTEGRASE-RELATED"/>
    <property type="match status" value="1"/>
</dbReference>
<dbReference type="InterPro" id="IPR044068">
    <property type="entry name" value="CB"/>
</dbReference>
<dbReference type="SUPFAM" id="SSF56349">
    <property type="entry name" value="DNA breaking-rejoining enzymes"/>
    <property type="match status" value="1"/>
</dbReference>
<keyword evidence="9" id="KW-1185">Reference proteome</keyword>
<dbReference type="Pfam" id="PF00589">
    <property type="entry name" value="Phage_integrase"/>
    <property type="match status" value="1"/>
</dbReference>
<dbReference type="CDD" id="cd00397">
    <property type="entry name" value="DNA_BRE_C"/>
    <property type="match status" value="1"/>
</dbReference>
<evidence type="ECO:0000259" key="7">
    <source>
        <dbReference type="PROSITE" id="PS51900"/>
    </source>
</evidence>
<dbReference type="EMBL" id="CP094671">
    <property type="protein sequence ID" value="UOG77433.1"/>
    <property type="molecule type" value="Genomic_DNA"/>
</dbReference>
<evidence type="ECO:0000256" key="1">
    <source>
        <dbReference type="ARBA" id="ARBA00008857"/>
    </source>
</evidence>
<keyword evidence="2" id="KW-0229">DNA integration</keyword>